<accession>A0A0M3IA01</accession>
<keyword evidence="1" id="KW-0732">Signal</keyword>
<sequence>MLLCESLIVVSLMFHLANSITTNCYKCASEAIIMNWGRYLPILSDSESTSERSCIAGNATLDTVRCDGACMLLNVTFEHNAKTHIIGVMRDCQTTYFSRAYSSKDSKHCTSRMIAIRKRHYNATYCFCNLDYCNGAARPLNQRFRSYGLKSSIASVSHISALQNLCLYLSLFLWYLSLPNP</sequence>
<proteinExistence type="predicted"/>
<feature type="signal peptide" evidence="1">
    <location>
        <begin position="1"/>
        <end position="19"/>
    </location>
</feature>
<evidence type="ECO:0000313" key="2">
    <source>
        <dbReference type="Proteomes" id="UP000036681"/>
    </source>
</evidence>
<dbReference type="AlphaFoldDB" id="A0A0M3IA01"/>
<evidence type="ECO:0000256" key="1">
    <source>
        <dbReference type="SAM" id="SignalP"/>
    </source>
</evidence>
<name>A0A0M3IA01_ASCLU</name>
<protein>
    <submittedName>
        <fullName evidence="3">Protein sleepless</fullName>
    </submittedName>
</protein>
<reference evidence="3" key="1">
    <citation type="submission" date="2016-05" db="UniProtKB">
        <authorList>
            <consortium name="WormBaseParasite"/>
        </authorList>
    </citation>
    <scope>IDENTIFICATION</scope>
</reference>
<evidence type="ECO:0000313" key="3">
    <source>
        <dbReference type="WBParaSite" id="ALUE_0001434401-mRNA-1"/>
    </source>
</evidence>
<dbReference type="WBParaSite" id="ALUE_0001434401-mRNA-1">
    <property type="protein sequence ID" value="ALUE_0001434401-mRNA-1"/>
    <property type="gene ID" value="ALUE_0001434401"/>
</dbReference>
<keyword evidence="2" id="KW-1185">Reference proteome</keyword>
<feature type="chain" id="PRO_5007778262" evidence="1">
    <location>
        <begin position="20"/>
        <end position="181"/>
    </location>
</feature>
<dbReference type="Proteomes" id="UP000036681">
    <property type="component" value="Unplaced"/>
</dbReference>
<organism evidence="2 3">
    <name type="scientific">Ascaris lumbricoides</name>
    <name type="common">Giant roundworm</name>
    <dbReference type="NCBI Taxonomy" id="6252"/>
    <lineage>
        <taxon>Eukaryota</taxon>
        <taxon>Metazoa</taxon>
        <taxon>Ecdysozoa</taxon>
        <taxon>Nematoda</taxon>
        <taxon>Chromadorea</taxon>
        <taxon>Rhabditida</taxon>
        <taxon>Spirurina</taxon>
        <taxon>Ascaridomorpha</taxon>
        <taxon>Ascaridoidea</taxon>
        <taxon>Ascarididae</taxon>
        <taxon>Ascaris</taxon>
    </lineage>
</organism>